<reference evidence="1 2" key="1">
    <citation type="submission" date="2021-03" db="EMBL/GenBank/DDBJ databases">
        <title>Genomic Encyclopedia of Type Strains, Phase IV (KMG-IV): sequencing the most valuable type-strain genomes for metagenomic binning, comparative biology and taxonomic classification.</title>
        <authorList>
            <person name="Goeker M."/>
        </authorList>
    </citation>
    <scope>NUCLEOTIDE SEQUENCE [LARGE SCALE GENOMIC DNA]</scope>
    <source>
        <strain evidence="1 2">DSM 25609</strain>
    </source>
</reference>
<keyword evidence="2" id="KW-1185">Reference proteome</keyword>
<accession>A0ABS4IAP5</accession>
<evidence type="ECO:0000313" key="2">
    <source>
        <dbReference type="Proteomes" id="UP001519345"/>
    </source>
</evidence>
<proteinExistence type="predicted"/>
<organism evidence="1 2">
    <name type="scientific">Virgibacillus natechei</name>
    <dbReference type="NCBI Taxonomy" id="1216297"/>
    <lineage>
        <taxon>Bacteria</taxon>
        <taxon>Bacillati</taxon>
        <taxon>Bacillota</taxon>
        <taxon>Bacilli</taxon>
        <taxon>Bacillales</taxon>
        <taxon>Bacillaceae</taxon>
        <taxon>Virgibacillus</taxon>
    </lineage>
</organism>
<evidence type="ECO:0000313" key="1">
    <source>
        <dbReference type="EMBL" id="MBP1968005.1"/>
    </source>
</evidence>
<protein>
    <submittedName>
        <fullName evidence="1">Uncharacterized protein</fullName>
    </submittedName>
</protein>
<gene>
    <name evidence="1" type="ORF">J2Z83_000097</name>
</gene>
<sequence>MKIEKYFAKDNNYIRQLSVESSEEMTAIELALQQYKQTLNDLNADQETGHMRKIYNATCRMIDEIEKK</sequence>
<dbReference type="EMBL" id="JAGGKX010000001">
    <property type="protein sequence ID" value="MBP1968005.1"/>
    <property type="molecule type" value="Genomic_DNA"/>
</dbReference>
<name>A0ABS4IAP5_9BACI</name>
<dbReference type="RefSeq" id="WP_209461249.1">
    <property type="nucleotide sequence ID" value="NZ_CP110224.1"/>
</dbReference>
<dbReference type="Proteomes" id="UP001519345">
    <property type="component" value="Unassembled WGS sequence"/>
</dbReference>
<comment type="caution">
    <text evidence="1">The sequence shown here is derived from an EMBL/GenBank/DDBJ whole genome shotgun (WGS) entry which is preliminary data.</text>
</comment>